<evidence type="ECO:0000313" key="3">
    <source>
        <dbReference type="Proteomes" id="UP000568380"/>
    </source>
</evidence>
<dbReference type="AlphaFoldDB" id="A0A7W7ZZK5"/>
<evidence type="ECO:0000313" key="2">
    <source>
        <dbReference type="EMBL" id="MBB5076742.1"/>
    </source>
</evidence>
<name>A0A7W7ZZK5_9ACTN</name>
<gene>
    <name evidence="2" type="ORF">HNR40_002206</name>
</gene>
<keyword evidence="1" id="KW-0472">Membrane</keyword>
<reference evidence="2 3" key="1">
    <citation type="submission" date="2020-08" db="EMBL/GenBank/DDBJ databases">
        <title>Genomic Encyclopedia of Type Strains, Phase IV (KMG-IV): sequencing the most valuable type-strain genomes for metagenomic binning, comparative biology and taxonomic classification.</title>
        <authorList>
            <person name="Goeker M."/>
        </authorList>
    </citation>
    <scope>NUCLEOTIDE SEQUENCE [LARGE SCALE GENOMIC DNA]</scope>
    <source>
        <strain evidence="2 3">DSM 45385</strain>
    </source>
</reference>
<accession>A0A7W7ZZK5</accession>
<dbReference type="Proteomes" id="UP000568380">
    <property type="component" value="Unassembled WGS sequence"/>
</dbReference>
<dbReference type="EMBL" id="JACHIN010000002">
    <property type="protein sequence ID" value="MBB5076742.1"/>
    <property type="molecule type" value="Genomic_DNA"/>
</dbReference>
<feature type="transmembrane region" description="Helical" evidence="1">
    <location>
        <begin position="12"/>
        <end position="35"/>
    </location>
</feature>
<evidence type="ECO:0000256" key="1">
    <source>
        <dbReference type="SAM" id="Phobius"/>
    </source>
</evidence>
<feature type="transmembrane region" description="Helical" evidence="1">
    <location>
        <begin position="76"/>
        <end position="94"/>
    </location>
</feature>
<keyword evidence="1" id="KW-0812">Transmembrane</keyword>
<keyword evidence="1" id="KW-1133">Transmembrane helix</keyword>
<protein>
    <submittedName>
        <fullName evidence="2">Uncharacterized protein</fullName>
    </submittedName>
</protein>
<dbReference type="RefSeq" id="WP_184960306.1">
    <property type="nucleotide sequence ID" value="NZ_JACHIN010000002.1"/>
</dbReference>
<proteinExistence type="predicted"/>
<sequence length="143" mass="14617">MRQSPQTISWDWIALTIGGLIGLAYFTMPVSIAILGTELSCGPSLVASFGLVAGGESPLESGIVGQCAVQGAGRSLIGALAAVGGSILFLVLNGRISTPPAVLMELRSIHTPCLRADGSEHECGACHVSWPCPTSQVLGATSR</sequence>
<organism evidence="2 3">
    <name type="scientific">Nonomuraea endophytica</name>
    <dbReference type="NCBI Taxonomy" id="714136"/>
    <lineage>
        <taxon>Bacteria</taxon>
        <taxon>Bacillati</taxon>
        <taxon>Actinomycetota</taxon>
        <taxon>Actinomycetes</taxon>
        <taxon>Streptosporangiales</taxon>
        <taxon>Streptosporangiaceae</taxon>
        <taxon>Nonomuraea</taxon>
    </lineage>
</organism>
<keyword evidence="3" id="KW-1185">Reference proteome</keyword>
<comment type="caution">
    <text evidence="2">The sequence shown here is derived from an EMBL/GenBank/DDBJ whole genome shotgun (WGS) entry which is preliminary data.</text>
</comment>